<dbReference type="Gene3D" id="1.20.1250.20">
    <property type="entry name" value="MFS general substrate transporter like domains"/>
    <property type="match status" value="1"/>
</dbReference>
<feature type="transmembrane region" description="Helical" evidence="9">
    <location>
        <begin position="310"/>
        <end position="334"/>
    </location>
</feature>
<dbReference type="RefSeq" id="WP_337694532.1">
    <property type="nucleotide sequence ID" value="NZ_JBBEGN010000003.1"/>
</dbReference>
<evidence type="ECO:0000256" key="8">
    <source>
        <dbReference type="SAM" id="MobiDB-lite"/>
    </source>
</evidence>
<dbReference type="Pfam" id="PF07690">
    <property type="entry name" value="MFS_1"/>
    <property type="match status" value="1"/>
</dbReference>
<keyword evidence="4 9" id="KW-0812">Transmembrane</keyword>
<accession>A0ABU8MKZ7</accession>
<feature type="transmembrane region" description="Helical" evidence="9">
    <location>
        <begin position="246"/>
        <end position="274"/>
    </location>
</feature>
<name>A0ABU8MKZ7_9PSEU</name>
<evidence type="ECO:0000256" key="4">
    <source>
        <dbReference type="ARBA" id="ARBA00022692"/>
    </source>
</evidence>
<dbReference type="InterPro" id="IPR036259">
    <property type="entry name" value="MFS_trans_sf"/>
</dbReference>
<feature type="transmembrane region" description="Helical" evidence="9">
    <location>
        <begin position="127"/>
        <end position="147"/>
    </location>
</feature>
<evidence type="ECO:0000256" key="6">
    <source>
        <dbReference type="ARBA" id="ARBA00023136"/>
    </source>
</evidence>
<feature type="transmembrane region" description="Helical" evidence="9">
    <location>
        <begin position="97"/>
        <end position="115"/>
    </location>
</feature>
<keyword evidence="5 9" id="KW-1133">Transmembrane helix</keyword>
<dbReference type="PANTHER" id="PTHR23501">
    <property type="entry name" value="MAJOR FACILITATOR SUPERFAMILY"/>
    <property type="match status" value="1"/>
</dbReference>
<dbReference type="InterPro" id="IPR011701">
    <property type="entry name" value="MFS"/>
</dbReference>
<feature type="transmembrane region" description="Helical" evidence="9">
    <location>
        <begin position="286"/>
        <end position="304"/>
    </location>
</feature>
<dbReference type="PROSITE" id="PS50850">
    <property type="entry name" value="MFS"/>
    <property type="match status" value="1"/>
</dbReference>
<evidence type="ECO:0000256" key="7">
    <source>
        <dbReference type="ARBA" id="ARBA00044273"/>
    </source>
</evidence>
<dbReference type="EMBL" id="JBBEGN010000003">
    <property type="protein sequence ID" value="MEJ2867926.1"/>
    <property type="molecule type" value="Genomic_DNA"/>
</dbReference>
<organism evidence="11 12">
    <name type="scientific">Actinomycetospora aurantiaca</name>
    <dbReference type="NCBI Taxonomy" id="3129233"/>
    <lineage>
        <taxon>Bacteria</taxon>
        <taxon>Bacillati</taxon>
        <taxon>Actinomycetota</taxon>
        <taxon>Actinomycetes</taxon>
        <taxon>Pseudonocardiales</taxon>
        <taxon>Pseudonocardiaceae</taxon>
        <taxon>Actinomycetospora</taxon>
    </lineage>
</organism>
<keyword evidence="3" id="KW-1003">Cell membrane</keyword>
<feature type="transmembrane region" description="Helical" evidence="9">
    <location>
        <begin position="56"/>
        <end position="85"/>
    </location>
</feature>
<sequence length="404" mass="40629">MTVVGDSQDQDQDQDQGRRAGTRPPVGQGAILLAGSCLPILGSVLLAPVLPRMAEAFATTAGVSVLVPIVLTAPALMIGLLAPVAGRLVDAAGRKRVLLVALVLYALFGTAPLYLSSLGAIVASRVGVGICEAAIMTACTTLLADLFDGTARDRWFARQTIATTLAATVFFGLGGALGAVSWRAPFVLYVSSLVIAVLAAVFVRNTGRTPAAALPPVPWRLIAVPCAVTLFGGIVFYTPIAELSLVLASVGVTSTATIGLLSAIASLATAAGGFTFGRVARRGTGVLLPIALGLAGVGLVVMGVSSAVPVIAVGAVIASAGTGLLLPTLLTWALSGLGFAERGRGTGMWTAAMFIGQFFCPLVLLAASAPLGSLSTAVLALGLLSAVAAGAAPLVVRRWATRPA</sequence>
<reference evidence="11 12" key="1">
    <citation type="submission" date="2024-03" db="EMBL/GenBank/DDBJ databases">
        <title>Actinomycetospora sp. OC33-EN08, a novel actinomycete isolated from wild orchid (Aerides multiflora).</title>
        <authorList>
            <person name="Suriyachadkun C."/>
        </authorList>
    </citation>
    <scope>NUCLEOTIDE SEQUENCE [LARGE SCALE GENOMIC DNA]</scope>
    <source>
        <strain evidence="11 12">OC33-EN08</strain>
    </source>
</reference>
<dbReference type="InterPro" id="IPR005829">
    <property type="entry name" value="Sugar_transporter_CS"/>
</dbReference>
<dbReference type="PROSITE" id="PS00216">
    <property type="entry name" value="SUGAR_TRANSPORT_1"/>
    <property type="match status" value="1"/>
</dbReference>
<comment type="caution">
    <text evidence="11">The sequence shown here is derived from an EMBL/GenBank/DDBJ whole genome shotgun (WGS) entry which is preliminary data.</text>
</comment>
<feature type="transmembrane region" description="Helical" evidence="9">
    <location>
        <begin position="217"/>
        <end position="240"/>
    </location>
</feature>
<gene>
    <name evidence="11" type="ORF">WCD74_09130</name>
</gene>
<evidence type="ECO:0000313" key="12">
    <source>
        <dbReference type="Proteomes" id="UP001385809"/>
    </source>
</evidence>
<keyword evidence="3" id="KW-0997">Cell inner membrane</keyword>
<evidence type="ECO:0000256" key="9">
    <source>
        <dbReference type="SAM" id="Phobius"/>
    </source>
</evidence>
<keyword evidence="2" id="KW-0813">Transport</keyword>
<evidence type="ECO:0000256" key="3">
    <source>
        <dbReference type="ARBA" id="ARBA00022519"/>
    </source>
</evidence>
<keyword evidence="12" id="KW-1185">Reference proteome</keyword>
<dbReference type="InterPro" id="IPR020846">
    <property type="entry name" value="MFS_dom"/>
</dbReference>
<dbReference type="SUPFAM" id="SSF103473">
    <property type="entry name" value="MFS general substrate transporter"/>
    <property type="match status" value="1"/>
</dbReference>
<evidence type="ECO:0000256" key="2">
    <source>
        <dbReference type="ARBA" id="ARBA00022448"/>
    </source>
</evidence>
<feature type="transmembrane region" description="Helical" evidence="9">
    <location>
        <begin position="346"/>
        <end position="368"/>
    </location>
</feature>
<protein>
    <recommendedName>
        <fullName evidence="7">MFS-type drug efflux transporter P55</fullName>
    </recommendedName>
</protein>
<evidence type="ECO:0000256" key="1">
    <source>
        <dbReference type="ARBA" id="ARBA00004429"/>
    </source>
</evidence>
<keyword evidence="6 9" id="KW-0472">Membrane</keyword>
<dbReference type="CDD" id="cd17473">
    <property type="entry name" value="MFS_arabinose_efflux_permease_like"/>
    <property type="match status" value="1"/>
</dbReference>
<proteinExistence type="predicted"/>
<feature type="region of interest" description="Disordered" evidence="8">
    <location>
        <begin position="1"/>
        <end position="24"/>
    </location>
</feature>
<feature type="domain" description="Major facilitator superfamily (MFS) profile" evidence="10">
    <location>
        <begin position="28"/>
        <end position="404"/>
    </location>
</feature>
<dbReference type="PANTHER" id="PTHR23501:SF191">
    <property type="entry name" value="VACUOLAR BASIC AMINO ACID TRANSPORTER 4"/>
    <property type="match status" value="1"/>
</dbReference>
<feature type="transmembrane region" description="Helical" evidence="9">
    <location>
        <begin position="186"/>
        <end position="205"/>
    </location>
</feature>
<feature type="transmembrane region" description="Helical" evidence="9">
    <location>
        <begin position="159"/>
        <end position="180"/>
    </location>
</feature>
<comment type="subcellular location">
    <subcellularLocation>
        <location evidence="1">Cell inner membrane</location>
        <topology evidence="1">Multi-pass membrane protein</topology>
    </subcellularLocation>
</comment>
<evidence type="ECO:0000313" key="11">
    <source>
        <dbReference type="EMBL" id="MEJ2867926.1"/>
    </source>
</evidence>
<feature type="transmembrane region" description="Helical" evidence="9">
    <location>
        <begin position="374"/>
        <end position="396"/>
    </location>
</feature>
<evidence type="ECO:0000256" key="5">
    <source>
        <dbReference type="ARBA" id="ARBA00022989"/>
    </source>
</evidence>
<feature type="transmembrane region" description="Helical" evidence="9">
    <location>
        <begin position="29"/>
        <end position="50"/>
    </location>
</feature>
<dbReference type="Proteomes" id="UP001385809">
    <property type="component" value="Unassembled WGS sequence"/>
</dbReference>
<evidence type="ECO:0000259" key="10">
    <source>
        <dbReference type="PROSITE" id="PS50850"/>
    </source>
</evidence>